<feature type="transmembrane region" description="Helical" evidence="11">
    <location>
        <begin position="105"/>
        <end position="126"/>
    </location>
</feature>
<accession>A0AAV8DQQ7</accession>
<sequence>MVSPDTVRTVIGVVGNTISIILVLSPMPTFYRIWKNKSVEQFSPIPYIATAIGCIVWVLYGLPIVHPHSILIITTSGSGLVIELFYVILFILYSQGKKRLQVFTTLVASIVVLGVLAVLIIMLVHTHEHQSMILGILGGTLNIISYGSPLFVMKMVIQTKSVEYMPFYLSMAIFFNTVCWTAYGLIIFDPYITIPNGVGVIFATAQLLLHAIYYKSTQRQIEARRKEEQMVLGKVVLMADSGPIVGTQL</sequence>
<proteinExistence type="inferred from homology"/>
<dbReference type="Gene3D" id="1.20.1280.290">
    <property type="match status" value="2"/>
</dbReference>
<evidence type="ECO:0000256" key="1">
    <source>
        <dbReference type="ARBA" id="ARBA00004651"/>
    </source>
</evidence>
<evidence type="ECO:0000313" key="12">
    <source>
        <dbReference type="EMBL" id="KAJ4770249.1"/>
    </source>
</evidence>
<keyword evidence="5 11" id="KW-0762">Sugar transport</keyword>
<dbReference type="GO" id="GO:0051119">
    <property type="term" value="F:sugar transmembrane transporter activity"/>
    <property type="evidence" value="ECO:0007669"/>
    <property type="project" value="InterPro"/>
</dbReference>
<keyword evidence="7" id="KW-0677">Repeat</keyword>
<name>A0AAV8DQQ7_9POAL</name>
<dbReference type="EMBL" id="JAMFTS010000003">
    <property type="protein sequence ID" value="KAJ4770249.1"/>
    <property type="molecule type" value="Genomic_DNA"/>
</dbReference>
<feature type="transmembrane region" description="Helical" evidence="11">
    <location>
        <begin position="6"/>
        <end position="24"/>
    </location>
</feature>
<evidence type="ECO:0000256" key="7">
    <source>
        <dbReference type="ARBA" id="ARBA00022737"/>
    </source>
</evidence>
<evidence type="ECO:0000256" key="11">
    <source>
        <dbReference type="RuleBase" id="RU910715"/>
    </source>
</evidence>
<feature type="transmembrane region" description="Helical" evidence="11">
    <location>
        <begin position="70"/>
        <end position="93"/>
    </location>
</feature>
<dbReference type="Proteomes" id="UP001140206">
    <property type="component" value="Chromosome 3"/>
</dbReference>
<organism evidence="12 13">
    <name type="scientific">Rhynchospora pubera</name>
    <dbReference type="NCBI Taxonomy" id="906938"/>
    <lineage>
        <taxon>Eukaryota</taxon>
        <taxon>Viridiplantae</taxon>
        <taxon>Streptophyta</taxon>
        <taxon>Embryophyta</taxon>
        <taxon>Tracheophyta</taxon>
        <taxon>Spermatophyta</taxon>
        <taxon>Magnoliopsida</taxon>
        <taxon>Liliopsida</taxon>
        <taxon>Poales</taxon>
        <taxon>Cyperaceae</taxon>
        <taxon>Cyperoideae</taxon>
        <taxon>Rhynchosporeae</taxon>
        <taxon>Rhynchospora</taxon>
    </lineage>
</organism>
<evidence type="ECO:0000256" key="8">
    <source>
        <dbReference type="ARBA" id="ARBA00022989"/>
    </source>
</evidence>
<keyword evidence="4" id="KW-1003">Cell membrane</keyword>
<dbReference type="Pfam" id="PF03083">
    <property type="entry name" value="MtN3_slv"/>
    <property type="match status" value="2"/>
</dbReference>
<feature type="transmembrane region" description="Helical" evidence="11">
    <location>
        <begin position="45"/>
        <end position="64"/>
    </location>
</feature>
<evidence type="ECO:0000256" key="9">
    <source>
        <dbReference type="ARBA" id="ARBA00023136"/>
    </source>
</evidence>
<comment type="function">
    <text evidence="11">Mediates both low-affinity uptake and efflux of sugar across the membrane.</text>
</comment>
<evidence type="ECO:0000256" key="10">
    <source>
        <dbReference type="ARBA" id="ARBA00038715"/>
    </source>
</evidence>
<dbReference type="PANTHER" id="PTHR10791">
    <property type="entry name" value="RAG1-ACTIVATING PROTEIN 1"/>
    <property type="match status" value="1"/>
</dbReference>
<gene>
    <name evidence="12" type="ORF">LUZ62_054506</name>
</gene>
<feature type="transmembrane region" description="Helical" evidence="11">
    <location>
        <begin position="194"/>
        <end position="214"/>
    </location>
</feature>
<dbReference type="InterPro" id="IPR004316">
    <property type="entry name" value="SWEET_rpt"/>
</dbReference>
<keyword evidence="9 11" id="KW-0472">Membrane</keyword>
<feature type="transmembrane region" description="Helical" evidence="11">
    <location>
        <begin position="132"/>
        <end position="153"/>
    </location>
</feature>
<dbReference type="InterPro" id="IPR047664">
    <property type="entry name" value="SWEET"/>
</dbReference>
<comment type="caution">
    <text evidence="12">The sequence shown here is derived from an EMBL/GenBank/DDBJ whole genome shotgun (WGS) entry which is preliminary data.</text>
</comment>
<evidence type="ECO:0000313" key="13">
    <source>
        <dbReference type="Proteomes" id="UP001140206"/>
    </source>
</evidence>
<comment type="subcellular location">
    <subcellularLocation>
        <location evidence="1 11">Cell membrane</location>
        <topology evidence="1 11">Multi-pass membrane protein</topology>
    </subcellularLocation>
</comment>
<dbReference type="AlphaFoldDB" id="A0AAV8DQQ7"/>
<evidence type="ECO:0000256" key="4">
    <source>
        <dbReference type="ARBA" id="ARBA00022475"/>
    </source>
</evidence>
<dbReference type="PANTHER" id="PTHR10791:SF130">
    <property type="entry name" value="BIDIRECTIONAL SUGAR TRANSPORTER SWEET6-RELATED"/>
    <property type="match status" value="1"/>
</dbReference>
<keyword evidence="3 11" id="KW-0813">Transport</keyword>
<evidence type="ECO:0000256" key="5">
    <source>
        <dbReference type="ARBA" id="ARBA00022597"/>
    </source>
</evidence>
<dbReference type="FunFam" id="1.20.1280.290:FF:000002">
    <property type="entry name" value="Bidirectional sugar transporter SWEET"/>
    <property type="match status" value="1"/>
</dbReference>
<feature type="transmembrane region" description="Helical" evidence="11">
    <location>
        <begin position="165"/>
        <end position="188"/>
    </location>
</feature>
<reference evidence="12" key="1">
    <citation type="submission" date="2022-08" db="EMBL/GenBank/DDBJ databases">
        <authorList>
            <person name="Marques A."/>
        </authorList>
    </citation>
    <scope>NUCLEOTIDE SEQUENCE</scope>
    <source>
        <strain evidence="12">RhyPub2mFocal</strain>
        <tissue evidence="12">Leaves</tissue>
    </source>
</reference>
<comment type="subunit">
    <text evidence="10">Forms homooligomers and/or heterooligomers.</text>
</comment>
<evidence type="ECO:0000256" key="2">
    <source>
        <dbReference type="ARBA" id="ARBA00007809"/>
    </source>
</evidence>
<evidence type="ECO:0000256" key="6">
    <source>
        <dbReference type="ARBA" id="ARBA00022692"/>
    </source>
</evidence>
<protein>
    <recommendedName>
        <fullName evidence="11">Bidirectional sugar transporter SWEET</fullName>
    </recommendedName>
</protein>
<dbReference type="GO" id="GO:0005886">
    <property type="term" value="C:plasma membrane"/>
    <property type="evidence" value="ECO:0007669"/>
    <property type="project" value="UniProtKB-SubCell"/>
</dbReference>
<keyword evidence="6 11" id="KW-0812">Transmembrane</keyword>
<comment type="similarity">
    <text evidence="2 11">Belongs to the SWEET sugar transporter family.</text>
</comment>
<dbReference type="FunFam" id="1.20.1280.290:FF:000001">
    <property type="entry name" value="Bidirectional sugar transporter SWEET"/>
    <property type="match status" value="1"/>
</dbReference>
<evidence type="ECO:0000256" key="3">
    <source>
        <dbReference type="ARBA" id="ARBA00022448"/>
    </source>
</evidence>
<keyword evidence="8 11" id="KW-1133">Transmembrane helix</keyword>
<keyword evidence="13" id="KW-1185">Reference proteome</keyword>